<dbReference type="Pfam" id="PF01395">
    <property type="entry name" value="PBP_GOBP"/>
    <property type="match status" value="1"/>
</dbReference>
<dbReference type="AlphaFoldDB" id="A0A9J6BGL6"/>
<comment type="subcellular location">
    <subcellularLocation>
        <location evidence="1">Secreted</location>
    </subcellularLocation>
</comment>
<dbReference type="InterPro" id="IPR036728">
    <property type="entry name" value="PBP_GOBP_sf"/>
</dbReference>
<reference evidence="6" key="1">
    <citation type="submission" date="2021-03" db="EMBL/GenBank/DDBJ databases">
        <title>Chromosome level genome of the anhydrobiotic midge Polypedilum vanderplanki.</title>
        <authorList>
            <person name="Yoshida Y."/>
            <person name="Kikawada T."/>
            <person name="Gusev O."/>
        </authorList>
    </citation>
    <scope>NUCLEOTIDE SEQUENCE</scope>
    <source>
        <strain evidence="6">NIAS01</strain>
        <tissue evidence="6">Whole body or cell culture</tissue>
    </source>
</reference>
<evidence type="ECO:0000313" key="7">
    <source>
        <dbReference type="Proteomes" id="UP001107558"/>
    </source>
</evidence>
<dbReference type="Proteomes" id="UP001107558">
    <property type="component" value="Chromosome 4"/>
</dbReference>
<feature type="chain" id="PRO_5039913922" evidence="5">
    <location>
        <begin position="19"/>
        <end position="258"/>
    </location>
</feature>
<evidence type="ECO:0000256" key="5">
    <source>
        <dbReference type="SAM" id="SignalP"/>
    </source>
</evidence>
<dbReference type="InterPro" id="IPR006170">
    <property type="entry name" value="PBP/GOBP"/>
</dbReference>
<dbReference type="EMBL" id="JADBJN010000004">
    <property type="protein sequence ID" value="KAG5668792.1"/>
    <property type="molecule type" value="Genomic_DNA"/>
</dbReference>
<dbReference type="GO" id="GO:0005576">
    <property type="term" value="C:extracellular region"/>
    <property type="evidence" value="ECO:0007669"/>
    <property type="project" value="UniProtKB-SubCell"/>
</dbReference>
<comment type="caution">
    <text evidence="6">The sequence shown here is derived from an EMBL/GenBank/DDBJ whole genome shotgun (WGS) entry which is preliminary data.</text>
</comment>
<feature type="compositionally biased region" description="Low complexity" evidence="4">
    <location>
        <begin position="54"/>
        <end position="74"/>
    </location>
</feature>
<proteinExistence type="inferred from homology"/>
<feature type="region of interest" description="Disordered" evidence="4">
    <location>
        <begin position="22"/>
        <end position="78"/>
    </location>
</feature>
<evidence type="ECO:0000313" key="6">
    <source>
        <dbReference type="EMBL" id="KAG5668792.1"/>
    </source>
</evidence>
<dbReference type="SUPFAM" id="SSF81995">
    <property type="entry name" value="beta-sandwich domain of Sec23/24"/>
    <property type="match status" value="1"/>
</dbReference>
<evidence type="ECO:0000256" key="2">
    <source>
        <dbReference type="ARBA" id="ARBA00008098"/>
    </source>
</evidence>
<comment type="similarity">
    <text evidence="2">Belongs to the PBP/GOBP family.</text>
</comment>
<protein>
    <submittedName>
        <fullName evidence="6">Uncharacterized protein</fullName>
    </submittedName>
</protein>
<gene>
    <name evidence="6" type="ORF">PVAND_016718</name>
</gene>
<keyword evidence="7" id="KW-1185">Reference proteome</keyword>
<name>A0A9J6BGL6_POLVA</name>
<evidence type="ECO:0000256" key="4">
    <source>
        <dbReference type="SAM" id="MobiDB-lite"/>
    </source>
</evidence>
<accession>A0A9J6BGL6</accession>
<feature type="compositionally biased region" description="Polar residues" evidence="4">
    <location>
        <begin position="40"/>
        <end position="53"/>
    </location>
</feature>
<feature type="signal peptide" evidence="5">
    <location>
        <begin position="1"/>
        <end position="18"/>
    </location>
</feature>
<evidence type="ECO:0000256" key="1">
    <source>
        <dbReference type="ARBA" id="ARBA00004613"/>
    </source>
</evidence>
<keyword evidence="5" id="KW-0732">Signal</keyword>
<dbReference type="SUPFAM" id="SSF47565">
    <property type="entry name" value="Insect pheromone/odorant-binding proteins"/>
    <property type="match status" value="1"/>
</dbReference>
<sequence length="258" mass="29593">MKIIAIFLNILGLNFINSNPQMSKQGMQQPQMSSQGMEQLNSSQTYNQEMQQPQQISRNQRNYQQQQTYGSQSNQKKDLTPEEKAAYACFEDMSKIVLPFQCCFYPIMTITRTNAASCPDECPNNSNKNCALNCLNKKLKLFDENNKMNAKGWIDFFTAGIAEGKITTGNWSEIIENSANKCVEKLSSEENKNLRNDLSIFMNNAVNCMFLSNYIACPTLVENEQCKISHQFFADPQGCFAKYTKYFDPQSIWSRKRQ</sequence>
<evidence type="ECO:0000256" key="3">
    <source>
        <dbReference type="ARBA" id="ARBA00022525"/>
    </source>
</evidence>
<feature type="compositionally biased region" description="Low complexity" evidence="4">
    <location>
        <begin position="22"/>
        <end position="39"/>
    </location>
</feature>
<organism evidence="6 7">
    <name type="scientific">Polypedilum vanderplanki</name>
    <name type="common">Sleeping chironomid midge</name>
    <dbReference type="NCBI Taxonomy" id="319348"/>
    <lineage>
        <taxon>Eukaryota</taxon>
        <taxon>Metazoa</taxon>
        <taxon>Ecdysozoa</taxon>
        <taxon>Arthropoda</taxon>
        <taxon>Hexapoda</taxon>
        <taxon>Insecta</taxon>
        <taxon>Pterygota</taxon>
        <taxon>Neoptera</taxon>
        <taxon>Endopterygota</taxon>
        <taxon>Diptera</taxon>
        <taxon>Nematocera</taxon>
        <taxon>Chironomoidea</taxon>
        <taxon>Chironomidae</taxon>
        <taxon>Chironominae</taxon>
        <taxon>Polypedilum</taxon>
        <taxon>Polypedilum</taxon>
    </lineage>
</organism>
<dbReference type="GO" id="GO:0005549">
    <property type="term" value="F:odorant binding"/>
    <property type="evidence" value="ECO:0007669"/>
    <property type="project" value="InterPro"/>
</dbReference>
<keyword evidence="3" id="KW-0964">Secreted</keyword>